<dbReference type="PATRIC" id="fig|1354264.4.peg.1933"/>
<feature type="transmembrane region" description="Helical" evidence="7">
    <location>
        <begin position="232"/>
        <end position="251"/>
    </location>
</feature>
<dbReference type="PANTHER" id="PTHR42718:SF46">
    <property type="entry name" value="BLR6921 PROTEIN"/>
    <property type="match status" value="1"/>
</dbReference>
<dbReference type="PANTHER" id="PTHR42718">
    <property type="entry name" value="MAJOR FACILITATOR SUPERFAMILY MULTIDRUG TRANSPORTER MFSC"/>
    <property type="match status" value="1"/>
</dbReference>
<feature type="transmembrane region" description="Helical" evidence="7">
    <location>
        <begin position="271"/>
        <end position="294"/>
    </location>
</feature>
<feature type="transmembrane region" description="Helical" evidence="7">
    <location>
        <begin position="136"/>
        <end position="158"/>
    </location>
</feature>
<feature type="transmembrane region" description="Helical" evidence="7">
    <location>
        <begin position="398"/>
        <end position="421"/>
    </location>
</feature>
<feature type="transmembrane region" description="Helical" evidence="7">
    <location>
        <begin position="201"/>
        <end position="220"/>
    </location>
</feature>
<feature type="transmembrane region" description="Helical" evidence="7">
    <location>
        <begin position="306"/>
        <end position="323"/>
    </location>
</feature>
<dbReference type="GO" id="GO:0005886">
    <property type="term" value="C:plasma membrane"/>
    <property type="evidence" value="ECO:0007669"/>
    <property type="project" value="UniProtKB-SubCell"/>
</dbReference>
<dbReference type="AlphaFoldDB" id="A0A1B7K0R9"/>
<dbReference type="Gene3D" id="1.20.1720.10">
    <property type="entry name" value="Multidrug resistance protein D"/>
    <property type="match status" value="1"/>
</dbReference>
<keyword evidence="6 7" id="KW-0472">Membrane</keyword>
<feature type="transmembrane region" description="Helical" evidence="7">
    <location>
        <begin position="12"/>
        <end position="34"/>
    </location>
</feature>
<reference evidence="9 10" key="1">
    <citation type="submission" date="2016-04" db="EMBL/GenBank/DDBJ databases">
        <title>ATOL: Assembling a taxonomically balanced genome-scale reconstruction of the evolutionary history of the Enterobacteriaceae.</title>
        <authorList>
            <person name="Plunkett G.III."/>
            <person name="Neeno-Eckwall E.C."/>
            <person name="Glasner J.D."/>
            <person name="Perna N.T."/>
        </authorList>
    </citation>
    <scope>NUCLEOTIDE SEQUENCE [LARGE SCALE GENOMIC DNA]</scope>
    <source>
        <strain evidence="9 10">ATCC 51603</strain>
    </source>
</reference>
<sequence length="474" mass="50533">MNEPLQAQASRGVSPAALLVAGAFFMEFLDGTVIATALPDMAKTFGVEAVDLNIGISAYLITLAVLIPASGWIADRFGARTIFSLALAIFTVSSVFCGLATSAHSFVAMRILQGVGGALMVPVGRLAVLRTTPKHLLITAIATLTWPALIAPIIGPPLGGFITKVADWRWIFFINVPLGIIAILLALRIIPNIRDDERRPFDLPGFLATSVSMVSLVYAMELLGAEKMQGGLIITLLLLGSATFYYALSHFRRSPAPMIRMDALKVPTFRVTMYGGSLFRASISAVPFLLPLLFQVGFGMDPFHSGLLVLAVFVGNLTIKPATTPLIRWLGFRRLLLINGALNVLALVACAFLTPQTPVWVIMLVLYLGGVFRSIQFTGVSTLAFADVPSPQMSYANTLFSTASQLAIGLGITLGAIGIRIGEKLSAVLELSAVPGISFRLAFVFIALICLVGMIDTLHLTRDAGSAVSKKAKA</sequence>
<comment type="subcellular location">
    <subcellularLocation>
        <location evidence="1">Cell membrane</location>
        <topology evidence="1">Multi-pass membrane protein</topology>
    </subcellularLocation>
</comment>
<dbReference type="EMBL" id="LXEU01000042">
    <property type="protein sequence ID" value="OAT53736.1"/>
    <property type="molecule type" value="Genomic_DNA"/>
</dbReference>
<keyword evidence="3" id="KW-1003">Cell membrane</keyword>
<dbReference type="GO" id="GO:0022857">
    <property type="term" value="F:transmembrane transporter activity"/>
    <property type="evidence" value="ECO:0007669"/>
    <property type="project" value="InterPro"/>
</dbReference>
<evidence type="ECO:0000259" key="8">
    <source>
        <dbReference type="PROSITE" id="PS50850"/>
    </source>
</evidence>
<feature type="domain" description="Major facilitator superfamily (MFS) profile" evidence="8">
    <location>
        <begin position="16"/>
        <end position="465"/>
    </location>
</feature>
<dbReference type="Pfam" id="PF07690">
    <property type="entry name" value="MFS_1"/>
    <property type="match status" value="1"/>
</dbReference>
<name>A0A1B7K0R9_9ENTR</name>
<dbReference type="InterPro" id="IPR011701">
    <property type="entry name" value="MFS"/>
</dbReference>
<evidence type="ECO:0000313" key="10">
    <source>
        <dbReference type="Proteomes" id="UP000078386"/>
    </source>
</evidence>
<keyword evidence="2" id="KW-0813">Transport</keyword>
<dbReference type="RefSeq" id="WP_064544611.1">
    <property type="nucleotide sequence ID" value="NZ_LXEU01000042.1"/>
</dbReference>
<organism evidence="9 10">
    <name type="scientific">Kluyvera georgiana ATCC 51603</name>
    <dbReference type="NCBI Taxonomy" id="1354264"/>
    <lineage>
        <taxon>Bacteria</taxon>
        <taxon>Pseudomonadati</taxon>
        <taxon>Pseudomonadota</taxon>
        <taxon>Gammaproteobacteria</taxon>
        <taxon>Enterobacterales</taxon>
        <taxon>Enterobacteriaceae</taxon>
        <taxon>Kluyvera</taxon>
    </lineage>
</organism>
<dbReference type="Gene3D" id="1.20.1250.20">
    <property type="entry name" value="MFS general substrate transporter like domains"/>
    <property type="match status" value="1"/>
</dbReference>
<dbReference type="SUPFAM" id="SSF103473">
    <property type="entry name" value="MFS general substrate transporter"/>
    <property type="match status" value="1"/>
</dbReference>
<evidence type="ECO:0000256" key="3">
    <source>
        <dbReference type="ARBA" id="ARBA00022475"/>
    </source>
</evidence>
<keyword evidence="4 7" id="KW-0812">Transmembrane</keyword>
<keyword evidence="5 7" id="KW-1133">Transmembrane helix</keyword>
<dbReference type="InterPro" id="IPR036259">
    <property type="entry name" value="MFS_trans_sf"/>
</dbReference>
<protein>
    <submittedName>
        <fullName evidence="9">Major facilitator superfamily permease</fullName>
    </submittedName>
</protein>
<evidence type="ECO:0000256" key="6">
    <source>
        <dbReference type="ARBA" id="ARBA00023136"/>
    </source>
</evidence>
<feature type="transmembrane region" description="Helical" evidence="7">
    <location>
        <begin position="441"/>
        <end position="461"/>
    </location>
</feature>
<evidence type="ECO:0000256" key="5">
    <source>
        <dbReference type="ARBA" id="ARBA00022989"/>
    </source>
</evidence>
<gene>
    <name evidence="9" type="ORF">M989_01861</name>
</gene>
<evidence type="ECO:0000256" key="1">
    <source>
        <dbReference type="ARBA" id="ARBA00004651"/>
    </source>
</evidence>
<feature type="transmembrane region" description="Helical" evidence="7">
    <location>
        <begin position="360"/>
        <end position="386"/>
    </location>
</feature>
<feature type="transmembrane region" description="Helical" evidence="7">
    <location>
        <begin position="54"/>
        <end position="74"/>
    </location>
</feature>
<proteinExistence type="predicted"/>
<feature type="transmembrane region" description="Helical" evidence="7">
    <location>
        <begin position="81"/>
        <end position="101"/>
    </location>
</feature>
<feature type="transmembrane region" description="Helical" evidence="7">
    <location>
        <begin position="107"/>
        <end position="129"/>
    </location>
</feature>
<accession>A0A1B7K0R9</accession>
<evidence type="ECO:0000256" key="4">
    <source>
        <dbReference type="ARBA" id="ARBA00022692"/>
    </source>
</evidence>
<dbReference type="Proteomes" id="UP000078386">
    <property type="component" value="Unassembled WGS sequence"/>
</dbReference>
<feature type="transmembrane region" description="Helical" evidence="7">
    <location>
        <begin position="335"/>
        <end position="354"/>
    </location>
</feature>
<dbReference type="PROSITE" id="PS50850">
    <property type="entry name" value="MFS"/>
    <property type="match status" value="1"/>
</dbReference>
<evidence type="ECO:0000313" key="9">
    <source>
        <dbReference type="EMBL" id="OAT53736.1"/>
    </source>
</evidence>
<comment type="caution">
    <text evidence="9">The sequence shown here is derived from an EMBL/GenBank/DDBJ whole genome shotgun (WGS) entry which is preliminary data.</text>
</comment>
<keyword evidence="10" id="KW-1185">Reference proteome</keyword>
<evidence type="ECO:0000256" key="2">
    <source>
        <dbReference type="ARBA" id="ARBA00022448"/>
    </source>
</evidence>
<evidence type="ECO:0000256" key="7">
    <source>
        <dbReference type="SAM" id="Phobius"/>
    </source>
</evidence>
<feature type="transmembrane region" description="Helical" evidence="7">
    <location>
        <begin position="170"/>
        <end position="189"/>
    </location>
</feature>
<dbReference type="InterPro" id="IPR020846">
    <property type="entry name" value="MFS_dom"/>
</dbReference>